<evidence type="ECO:0000313" key="2">
    <source>
        <dbReference type="Proteomes" id="UP000001400"/>
    </source>
</evidence>
<dbReference type="EMBL" id="CP001941">
    <property type="protein sequence ID" value="ADD08317.1"/>
    <property type="molecule type" value="Genomic_DNA"/>
</dbReference>
<keyword evidence="2" id="KW-1185">Reference proteome</keyword>
<name>B5IA49_ACIB4</name>
<proteinExistence type="predicted"/>
<organism evidence="1 2">
    <name type="scientific">Aciduliprofundum boonei (strain DSM 19572 / T469)</name>
    <dbReference type="NCBI Taxonomy" id="439481"/>
    <lineage>
        <taxon>Archaea</taxon>
        <taxon>Methanobacteriati</taxon>
        <taxon>Thermoplasmatota</taxon>
        <taxon>DHVE2 group</taxon>
        <taxon>Candidatus Aciduliprofundum</taxon>
    </lineage>
</organism>
<dbReference type="KEGG" id="abi:Aboo_0506"/>
<gene>
    <name evidence="1" type="ordered locus">Aboo_0506</name>
</gene>
<evidence type="ECO:0000313" key="1">
    <source>
        <dbReference type="EMBL" id="ADD08317.1"/>
    </source>
</evidence>
<dbReference type="Proteomes" id="UP000001400">
    <property type="component" value="Chromosome"/>
</dbReference>
<dbReference type="STRING" id="439481.Aboo_0506"/>
<dbReference type="HOGENOM" id="CLU_3338234_0_0_2"/>
<reference evidence="1" key="1">
    <citation type="submission" date="2010-02" db="EMBL/GenBank/DDBJ databases">
        <title>Complete sequence of Aciduliprofundum boonei T469.</title>
        <authorList>
            <consortium name="US DOE Joint Genome Institute"/>
            <person name="Lucas S."/>
            <person name="Copeland A."/>
            <person name="Lapidus A."/>
            <person name="Cheng J.-F."/>
            <person name="Bruce D."/>
            <person name="Goodwin L."/>
            <person name="Pitluck S."/>
            <person name="Saunders E."/>
            <person name="Detter J.C."/>
            <person name="Han C."/>
            <person name="Tapia R."/>
            <person name="Land M."/>
            <person name="Hauser L."/>
            <person name="Kyrpides N."/>
            <person name="Mikhailova N."/>
            <person name="Flores G."/>
            <person name="Reysenbach A.-L."/>
            <person name="Woyke T."/>
        </authorList>
    </citation>
    <scope>NUCLEOTIDE SEQUENCE</scope>
    <source>
        <strain evidence="1">T469</strain>
    </source>
</reference>
<dbReference type="eggNOG" id="arCOG13519">
    <property type="taxonomic scope" value="Archaea"/>
</dbReference>
<accession>B5IA49</accession>
<sequence>MVPHKKREEYGLERDIEKEVEAILKGEEDIEFPSPEE</sequence>
<protein>
    <submittedName>
        <fullName evidence="1">Uncharacterized protein</fullName>
    </submittedName>
</protein>
<dbReference type="AlphaFoldDB" id="B5IA49"/>